<protein>
    <submittedName>
        <fullName evidence="1">Uncharacterized protein</fullName>
    </submittedName>
</protein>
<dbReference type="Proteomes" id="UP000078540">
    <property type="component" value="Unassembled WGS sequence"/>
</dbReference>
<proteinExistence type="predicted"/>
<accession>A0A195AWJ6</accession>
<evidence type="ECO:0000313" key="2">
    <source>
        <dbReference type="Proteomes" id="UP000078540"/>
    </source>
</evidence>
<dbReference type="EMBL" id="KQ976731">
    <property type="protein sequence ID" value="KYM76339.1"/>
    <property type="molecule type" value="Genomic_DNA"/>
</dbReference>
<keyword evidence="2" id="KW-1185">Reference proteome</keyword>
<organism evidence="1 2">
    <name type="scientific">Atta colombica</name>
    <dbReference type="NCBI Taxonomy" id="520822"/>
    <lineage>
        <taxon>Eukaryota</taxon>
        <taxon>Metazoa</taxon>
        <taxon>Ecdysozoa</taxon>
        <taxon>Arthropoda</taxon>
        <taxon>Hexapoda</taxon>
        <taxon>Insecta</taxon>
        <taxon>Pterygota</taxon>
        <taxon>Neoptera</taxon>
        <taxon>Endopterygota</taxon>
        <taxon>Hymenoptera</taxon>
        <taxon>Apocrita</taxon>
        <taxon>Aculeata</taxon>
        <taxon>Formicoidea</taxon>
        <taxon>Formicidae</taxon>
        <taxon>Myrmicinae</taxon>
        <taxon>Atta</taxon>
    </lineage>
</organism>
<dbReference type="AlphaFoldDB" id="A0A195AWJ6"/>
<evidence type="ECO:0000313" key="1">
    <source>
        <dbReference type="EMBL" id="KYM76339.1"/>
    </source>
</evidence>
<sequence>MLQRSRSIIRRDYMARLTMQMCYPFCELSCVWYSSRKKYIVHIVWQQYKCLFPNYASLFVTHIMNLIENYPTNFTHYLCKIVEKQSPKYEIFTQPRQFYQPTYVQRQELTDCFQCIKLLPFEMDPSHHIAEHMFVILLLRQFRNFAPHVQEDNVLDSSKYPSLLLLYSFREGYQIRLEHFAWRSTNRSEWLNPISNPSFYHICAMDLLERFPNNDYIVSDVIVNMSYNSNILSQVVLLAAIIPIQCSRNNCFLKEEANLPQGKVIARNAVPLGPPTSPSKPGNNGIMTNILNTVPSLCALRILFNNVSPI</sequence>
<gene>
    <name evidence="1" type="ORF">ALC53_13366</name>
</gene>
<name>A0A195AWJ6_9HYME</name>
<reference evidence="1 2" key="1">
    <citation type="submission" date="2015-09" db="EMBL/GenBank/DDBJ databases">
        <title>Atta colombica WGS genome.</title>
        <authorList>
            <person name="Nygaard S."/>
            <person name="Hu H."/>
            <person name="Boomsma J."/>
            <person name="Zhang G."/>
        </authorList>
    </citation>
    <scope>NUCLEOTIDE SEQUENCE [LARGE SCALE GENOMIC DNA]</scope>
    <source>
        <strain evidence="1">Treedump-2</strain>
        <tissue evidence="1">Whole body</tissue>
    </source>
</reference>